<sequence length="39" mass="4248">MMNAAAGSTRGRPATRRGLRAGRSTFGCHTRLRAYVRAL</sequence>
<dbReference type="AlphaFoldDB" id="A0A1V3XBD7"/>
<name>A0A1V3XBD7_MYCKA</name>
<evidence type="ECO:0000313" key="3">
    <source>
        <dbReference type="Proteomes" id="UP000189229"/>
    </source>
</evidence>
<protein>
    <submittedName>
        <fullName evidence="2">Uncharacterized protein</fullName>
    </submittedName>
</protein>
<organism evidence="2 3">
    <name type="scientific">Mycobacterium kansasii</name>
    <dbReference type="NCBI Taxonomy" id="1768"/>
    <lineage>
        <taxon>Bacteria</taxon>
        <taxon>Bacillati</taxon>
        <taxon>Actinomycetota</taxon>
        <taxon>Actinomycetes</taxon>
        <taxon>Mycobacteriales</taxon>
        <taxon>Mycobacteriaceae</taxon>
        <taxon>Mycobacterium</taxon>
    </lineage>
</organism>
<gene>
    <name evidence="2" type="ORF">BZL30_3877</name>
</gene>
<evidence type="ECO:0000256" key="1">
    <source>
        <dbReference type="SAM" id="MobiDB-lite"/>
    </source>
</evidence>
<feature type="region of interest" description="Disordered" evidence="1">
    <location>
        <begin position="1"/>
        <end position="22"/>
    </location>
</feature>
<dbReference type="Proteomes" id="UP000189229">
    <property type="component" value="Unassembled WGS sequence"/>
</dbReference>
<comment type="caution">
    <text evidence="2">The sequence shown here is derived from an EMBL/GenBank/DDBJ whole genome shotgun (WGS) entry which is preliminary data.</text>
</comment>
<accession>A0A1V3XBD7</accession>
<dbReference type="EMBL" id="MVBM01000003">
    <property type="protein sequence ID" value="OOK76418.1"/>
    <property type="molecule type" value="Genomic_DNA"/>
</dbReference>
<proteinExistence type="predicted"/>
<evidence type="ECO:0000313" key="2">
    <source>
        <dbReference type="EMBL" id="OOK76418.1"/>
    </source>
</evidence>
<reference evidence="2 3" key="1">
    <citation type="submission" date="2017-02" db="EMBL/GenBank/DDBJ databases">
        <title>Complete genome sequences of Mycobacterium kansasii strains isolated from rhesus macaques.</title>
        <authorList>
            <person name="Panda A."/>
            <person name="Nagaraj S."/>
            <person name="Zhao X."/>
            <person name="Tettelin H."/>
            <person name="Detolla L.J."/>
        </authorList>
    </citation>
    <scope>NUCLEOTIDE SEQUENCE [LARGE SCALE GENOMIC DNA]</scope>
    <source>
        <strain evidence="2 3">11-3813</strain>
    </source>
</reference>